<dbReference type="Proteomes" id="UP000224317">
    <property type="component" value="Unassembled WGS sequence"/>
</dbReference>
<dbReference type="Proteomes" id="UP000225889">
    <property type="component" value="Unassembled WGS sequence"/>
</dbReference>
<keyword evidence="4 5" id="KW-0949">S-adenosyl-L-methionine</keyword>
<comment type="caution">
    <text evidence="7">The sequence shown here is derived from an EMBL/GenBank/DDBJ whole genome shotgun (WGS) entry which is preliminary data.</text>
</comment>
<evidence type="ECO:0000256" key="4">
    <source>
        <dbReference type="ARBA" id="ARBA00022691"/>
    </source>
</evidence>
<reference evidence="7" key="1">
    <citation type="submission" date="2017-10" db="EMBL/GenBank/DDBJ databases">
        <title>Resolving the taxonomy of Roseburia spp., Eubacterium rectale and Agathobacter spp. through phylogenomic analysis.</title>
        <authorList>
            <person name="Sheridan P.O."/>
            <person name="Walker A.W."/>
            <person name="Duncan S.H."/>
            <person name="Scott K.P."/>
            <person name="Toole P.W.O."/>
            <person name="Luis P."/>
            <person name="Flint H.J."/>
        </authorList>
    </citation>
    <scope>NUCLEOTIDE SEQUENCE [LARGE SCALE GENOMIC DNA]</scope>
    <source>
        <strain evidence="7">JK10</strain>
        <strain evidence="6">JK626</strain>
    </source>
</reference>
<dbReference type="PANTHER" id="PTHR35863">
    <property type="entry name" value="COBALT-PRECORRIN-5B C(1)-METHYLTRANSFERASE"/>
    <property type="match status" value="1"/>
</dbReference>
<keyword evidence="1 5" id="KW-0169">Cobalamin biosynthesis</keyword>
<comment type="function">
    <text evidence="5">Catalyzes the methylation of C-1 in cobalt-precorrin-5B to form cobalt-precorrin-6A.</text>
</comment>
<dbReference type="PANTHER" id="PTHR35863:SF1">
    <property type="entry name" value="COBALT-PRECORRIN-5B C(1)-METHYLTRANSFERASE"/>
    <property type="match status" value="1"/>
</dbReference>
<dbReference type="AlphaFoldDB" id="A0A2G3E9N2"/>
<comment type="pathway">
    <text evidence="5">Cofactor biosynthesis; adenosylcobalamin biosynthesis; cob(II)yrinate a,c-diamide from sirohydrochlorin (anaerobic route): step 6/10.</text>
</comment>
<dbReference type="Gene3D" id="3.30.2110.10">
    <property type="entry name" value="CbiD-like"/>
    <property type="match status" value="1"/>
</dbReference>
<dbReference type="EMBL" id="PDYH01000033">
    <property type="protein sequence ID" value="PHU39855.1"/>
    <property type="molecule type" value="Genomic_DNA"/>
</dbReference>
<dbReference type="NCBIfam" id="TIGR00312">
    <property type="entry name" value="cbiD"/>
    <property type="match status" value="1"/>
</dbReference>
<dbReference type="InterPro" id="IPR002748">
    <property type="entry name" value="CbiD"/>
</dbReference>
<dbReference type="EMBL" id="PDYF01000020">
    <property type="protein sequence ID" value="PHU34463.1"/>
    <property type="molecule type" value="Genomic_DNA"/>
</dbReference>
<keyword evidence="2 5" id="KW-0489">Methyltransferase</keyword>
<dbReference type="HAMAP" id="MF_00787">
    <property type="entry name" value="CbiD"/>
    <property type="match status" value="1"/>
</dbReference>
<evidence type="ECO:0000256" key="1">
    <source>
        <dbReference type="ARBA" id="ARBA00022573"/>
    </source>
</evidence>
<gene>
    <name evidence="5 7" type="primary">cbiD</name>
    <name evidence="7" type="ORF">CSX00_08050</name>
    <name evidence="6" type="ORF">CSX01_09730</name>
</gene>
<keyword evidence="8" id="KW-1185">Reference proteome</keyword>
<dbReference type="PIRSF" id="PIRSF026782">
    <property type="entry name" value="CbiD"/>
    <property type="match status" value="1"/>
</dbReference>
<dbReference type="GO" id="GO:0019251">
    <property type="term" value="P:anaerobic cobalamin biosynthetic process"/>
    <property type="evidence" value="ECO:0007669"/>
    <property type="project" value="UniProtKB-UniRule"/>
</dbReference>
<dbReference type="UniPathway" id="UPA00148">
    <property type="reaction ID" value="UER00227"/>
</dbReference>
<evidence type="ECO:0000256" key="2">
    <source>
        <dbReference type="ARBA" id="ARBA00022603"/>
    </source>
</evidence>
<proteinExistence type="inferred from homology"/>
<dbReference type="EC" id="2.1.1.195" evidence="5"/>
<evidence type="ECO:0000256" key="5">
    <source>
        <dbReference type="HAMAP-Rule" id="MF_00787"/>
    </source>
</evidence>
<evidence type="ECO:0000313" key="8">
    <source>
        <dbReference type="Proteomes" id="UP000224317"/>
    </source>
</evidence>
<dbReference type="RefSeq" id="WP_099392237.1">
    <property type="nucleotide sequence ID" value="NZ_PDYF01000020.1"/>
</dbReference>
<dbReference type="InterPro" id="IPR036074">
    <property type="entry name" value="CbiD_sf"/>
</dbReference>
<sequence>MRKGFTTGSCSAAAAKAAAYMLLTGQEKLNIEIETPAGVMFAAKIVDIIREERQVTCAVIKDGGDDPDVTTGAHVTATVSIAEDTLEQSFNEPSVFIDGGVGVGRVTLPGLDQPVGNAAINSVPREMIEKEVMEVCKLLDFNGKLNVVISVPEGVELASKTFNPRLGITDGISILGTTGIVEPMSNKAIIDTINVELSQKKALGFKYAAVTPGNYGLKFMKDTFDYDLEASVKCSNFIGETVDRVIDLGFEGMIITGHIGKLIKVAGGIMNTHSHEADARMEILASQLVRAGGDADLARKVLNCLNTEEALNLIKEANLLKQTMDIVLEKILFYLNFRAGSKIKIECILYSNEFGILAQSHGALNMLKCLHE</sequence>
<evidence type="ECO:0000313" key="7">
    <source>
        <dbReference type="EMBL" id="PHU39855.1"/>
    </source>
</evidence>
<dbReference type="Pfam" id="PF01888">
    <property type="entry name" value="CbiD"/>
    <property type="match status" value="1"/>
</dbReference>
<keyword evidence="3 5" id="KW-0808">Transferase</keyword>
<dbReference type="GO" id="GO:0032259">
    <property type="term" value="P:methylation"/>
    <property type="evidence" value="ECO:0007669"/>
    <property type="project" value="UniProtKB-KW"/>
</dbReference>
<dbReference type="SUPFAM" id="SSF111342">
    <property type="entry name" value="CbiD-like"/>
    <property type="match status" value="1"/>
</dbReference>
<organism evidence="7 8">
    <name type="scientific">Pseudobutyrivibrio ruminis</name>
    <dbReference type="NCBI Taxonomy" id="46206"/>
    <lineage>
        <taxon>Bacteria</taxon>
        <taxon>Bacillati</taxon>
        <taxon>Bacillota</taxon>
        <taxon>Clostridia</taxon>
        <taxon>Lachnospirales</taxon>
        <taxon>Lachnospiraceae</taxon>
        <taxon>Pseudobutyrivibrio</taxon>
    </lineage>
</organism>
<evidence type="ECO:0000256" key="3">
    <source>
        <dbReference type="ARBA" id="ARBA00022679"/>
    </source>
</evidence>
<evidence type="ECO:0000313" key="6">
    <source>
        <dbReference type="EMBL" id="PHU34463.1"/>
    </source>
</evidence>
<comment type="catalytic activity">
    <reaction evidence="5">
        <text>Co-precorrin-5B + S-adenosyl-L-methionine = Co-precorrin-6A + S-adenosyl-L-homocysteine</text>
        <dbReference type="Rhea" id="RHEA:26285"/>
        <dbReference type="ChEBI" id="CHEBI:57856"/>
        <dbReference type="ChEBI" id="CHEBI:59789"/>
        <dbReference type="ChEBI" id="CHEBI:60063"/>
        <dbReference type="ChEBI" id="CHEBI:60064"/>
        <dbReference type="EC" id="2.1.1.195"/>
    </reaction>
</comment>
<dbReference type="GO" id="GO:0008168">
    <property type="term" value="F:methyltransferase activity"/>
    <property type="evidence" value="ECO:0007669"/>
    <property type="project" value="UniProtKB-UniRule"/>
</dbReference>
<reference evidence="7" key="2">
    <citation type="submission" date="2017-10" db="EMBL/GenBank/DDBJ databases">
        <authorList>
            <person name="Banno H."/>
            <person name="Chua N.-H."/>
        </authorList>
    </citation>
    <scope>NUCLEOTIDE SEQUENCE [LARGE SCALE GENOMIC DNA]</scope>
    <source>
        <strain evidence="7">JK10</strain>
        <strain evidence="6">JK626</strain>
    </source>
</reference>
<accession>A0A2G3E9N2</accession>
<protein>
    <recommendedName>
        <fullName evidence="5">Cobalt-precorrin-5B C(1)-methyltransferase</fullName>
        <ecNumber evidence="5">2.1.1.195</ecNumber>
    </recommendedName>
    <alternativeName>
        <fullName evidence="5">Cobalt-precorrin-6A synthase</fullName>
    </alternativeName>
</protein>
<name>A0A2G3E9N2_9FIRM</name>
<comment type="similarity">
    <text evidence="5">Belongs to the CbiD family.</text>
</comment>